<dbReference type="Proteomes" id="UP000008021">
    <property type="component" value="Chromosome 3"/>
</dbReference>
<proteinExistence type="predicted"/>
<sequence length="169" mass="17911">MAGGRKENNEEGSGTIHAIGAIRRQCAVVEADATAAAKVSAPATVIGKPSQTSTCMVAMRGDTGGSADPWAPPLATAFHQRQSGMQEEVAEAYNIAVITFRGLNTVTNFDMSRYDIKSILGSLVLPVGSGAKRLEDAKVTVSWWSPSLATISVGPTFFLNGKWIPHIFF</sequence>
<dbReference type="EnsemblPlants" id="OMERI03G21600.1">
    <property type="protein sequence ID" value="OMERI03G21600.1"/>
    <property type="gene ID" value="OMERI03G21600"/>
</dbReference>
<keyword evidence="2" id="KW-1185">Reference proteome</keyword>
<dbReference type="Gramene" id="OMERI03G21600.1">
    <property type="protein sequence ID" value="OMERI03G21600.1"/>
    <property type="gene ID" value="OMERI03G21600"/>
</dbReference>
<evidence type="ECO:0000313" key="2">
    <source>
        <dbReference type="Proteomes" id="UP000008021"/>
    </source>
</evidence>
<evidence type="ECO:0008006" key="3">
    <source>
        <dbReference type="Google" id="ProtNLM"/>
    </source>
</evidence>
<dbReference type="HOGENOM" id="CLU_1581030_0_0_1"/>
<evidence type="ECO:0000313" key="1">
    <source>
        <dbReference type="EnsemblPlants" id="OMERI03G21600.1"/>
    </source>
</evidence>
<reference evidence="1" key="2">
    <citation type="submission" date="2018-05" db="EMBL/GenBank/DDBJ databases">
        <title>OmerRS3 (Oryza meridionalis Reference Sequence Version 3).</title>
        <authorList>
            <person name="Zhang J."/>
            <person name="Kudrna D."/>
            <person name="Lee S."/>
            <person name="Talag J."/>
            <person name="Welchert J."/>
            <person name="Wing R.A."/>
        </authorList>
    </citation>
    <scope>NUCLEOTIDE SEQUENCE [LARGE SCALE GENOMIC DNA]</scope>
    <source>
        <strain evidence="1">cv. OR44</strain>
    </source>
</reference>
<protein>
    <recommendedName>
        <fullName evidence="3">AP2/ERF domain-containing protein</fullName>
    </recommendedName>
</protein>
<organism evidence="1">
    <name type="scientific">Oryza meridionalis</name>
    <dbReference type="NCBI Taxonomy" id="40149"/>
    <lineage>
        <taxon>Eukaryota</taxon>
        <taxon>Viridiplantae</taxon>
        <taxon>Streptophyta</taxon>
        <taxon>Embryophyta</taxon>
        <taxon>Tracheophyta</taxon>
        <taxon>Spermatophyta</taxon>
        <taxon>Magnoliopsida</taxon>
        <taxon>Liliopsida</taxon>
        <taxon>Poales</taxon>
        <taxon>Poaceae</taxon>
        <taxon>BOP clade</taxon>
        <taxon>Oryzoideae</taxon>
        <taxon>Oryzeae</taxon>
        <taxon>Oryzinae</taxon>
        <taxon>Oryza</taxon>
    </lineage>
</organism>
<dbReference type="AlphaFoldDB" id="A0A0E0D308"/>
<dbReference type="STRING" id="40149.A0A0E0D308"/>
<accession>A0A0E0D308</accession>
<reference evidence="1" key="1">
    <citation type="submission" date="2015-04" db="UniProtKB">
        <authorList>
            <consortium name="EnsemblPlants"/>
        </authorList>
    </citation>
    <scope>IDENTIFICATION</scope>
</reference>
<name>A0A0E0D308_9ORYZ</name>